<protein>
    <submittedName>
        <fullName evidence="1">Uncharacterized protein</fullName>
    </submittedName>
</protein>
<dbReference type="STRING" id="1715989.NITINOP_1040"/>
<dbReference type="EMBL" id="LN885086">
    <property type="protein sequence ID" value="CUQ66015.1"/>
    <property type="molecule type" value="Genomic_DNA"/>
</dbReference>
<reference evidence="2" key="1">
    <citation type="submission" date="2015-09" db="EMBL/GenBank/DDBJ databases">
        <authorList>
            <person name="Daims H."/>
        </authorList>
    </citation>
    <scope>NUCLEOTIDE SEQUENCE [LARGE SCALE GENOMIC DNA]</scope>
</reference>
<dbReference type="Proteomes" id="UP000066284">
    <property type="component" value="Chromosome 1"/>
</dbReference>
<evidence type="ECO:0000313" key="2">
    <source>
        <dbReference type="Proteomes" id="UP000066284"/>
    </source>
</evidence>
<dbReference type="KEGG" id="nio:NITINOP_1040"/>
<sequence length="363" mass="38667">MFLRIACCAVPRILRALLLEGESDRLFRSSHRGHLVALLAALVALAIHNPGHHQPSAGGGVATDLQKPPVDHGGDLRHHLRGIQEIRVALLAAIAHLAGEDGCDQDRLRREVFGVEEPAISGRAGLVVNAHMGLNKGGMLGEIGEVRVGQDHEIGLELLAEEAVAVAVGDGLLRQVGGDGLEGLVVFLLRHVLEGLEVQDIRLLAIDLSLGEQRRIGDEALTFVEWWEGLPRRRDARGFHEPLCPGQGLGAGGIDIATFKAPDRKGDHLRVAKAHGAGIEVVAPRFRPKQGVDHTGIASNRLEPVPHRALDATAGKARMPGVSLALDGVVNHANGLARAHVDGAYSVEKEDGSLFKHCSHSLT</sequence>
<keyword evidence="2" id="KW-1185">Reference proteome</keyword>
<dbReference type="AlphaFoldDB" id="A0A0S4KQH3"/>
<accession>A0A0S4KQH3</accession>
<proteinExistence type="predicted"/>
<organism evidence="1 2">
    <name type="scientific">Candidatus Nitrospira inopinata</name>
    <dbReference type="NCBI Taxonomy" id="1715989"/>
    <lineage>
        <taxon>Bacteria</taxon>
        <taxon>Pseudomonadati</taxon>
        <taxon>Nitrospirota</taxon>
        <taxon>Nitrospiria</taxon>
        <taxon>Nitrospirales</taxon>
        <taxon>Nitrospiraceae</taxon>
        <taxon>Nitrospira</taxon>
    </lineage>
</organism>
<name>A0A0S4KQH3_9BACT</name>
<gene>
    <name evidence="1" type="ORF">NITINOP_1040</name>
</gene>
<evidence type="ECO:0000313" key="1">
    <source>
        <dbReference type="EMBL" id="CUQ66015.1"/>
    </source>
</evidence>